<sequence>MTDSAQSLCKGCRPEYKVTEAQIARILDSPMFDSEHCVSDEVYRIRLELCRTCVKCQDGLTCMLCGCIVPVAAKLKARGCPLPGGGRWAAE</sequence>
<name>A0ABV8S540_9BACL</name>
<dbReference type="EMBL" id="JBHSED010000003">
    <property type="protein sequence ID" value="MFC4302455.1"/>
    <property type="molecule type" value="Genomic_DNA"/>
</dbReference>
<dbReference type="Proteomes" id="UP001595755">
    <property type="component" value="Unassembled WGS sequence"/>
</dbReference>
<protein>
    <submittedName>
        <fullName evidence="1">Uncharacterized protein</fullName>
    </submittedName>
</protein>
<keyword evidence="2" id="KW-1185">Reference proteome</keyword>
<comment type="caution">
    <text evidence="1">The sequence shown here is derived from an EMBL/GenBank/DDBJ whole genome shotgun (WGS) entry which is preliminary data.</text>
</comment>
<reference evidence="2" key="1">
    <citation type="journal article" date="2019" name="Int. J. Syst. Evol. Microbiol.">
        <title>The Global Catalogue of Microorganisms (GCM) 10K type strain sequencing project: providing services to taxonomists for standard genome sequencing and annotation.</title>
        <authorList>
            <consortium name="The Broad Institute Genomics Platform"/>
            <consortium name="The Broad Institute Genome Sequencing Center for Infectious Disease"/>
            <person name="Wu L."/>
            <person name="Ma J."/>
        </authorList>
    </citation>
    <scope>NUCLEOTIDE SEQUENCE [LARGE SCALE GENOMIC DNA]</scope>
    <source>
        <strain evidence="2">CGMCC 4.1641</strain>
    </source>
</reference>
<gene>
    <name evidence="1" type="ORF">ACFO1S_03230</name>
</gene>
<evidence type="ECO:0000313" key="2">
    <source>
        <dbReference type="Proteomes" id="UP001595755"/>
    </source>
</evidence>
<evidence type="ECO:0000313" key="1">
    <source>
        <dbReference type="EMBL" id="MFC4302455.1"/>
    </source>
</evidence>
<organism evidence="1 2">
    <name type="scientific">Cohnella boryungensis</name>
    <dbReference type="NCBI Taxonomy" id="768479"/>
    <lineage>
        <taxon>Bacteria</taxon>
        <taxon>Bacillati</taxon>
        <taxon>Bacillota</taxon>
        <taxon>Bacilli</taxon>
        <taxon>Bacillales</taxon>
        <taxon>Paenibacillaceae</taxon>
        <taxon>Cohnella</taxon>
    </lineage>
</organism>
<proteinExistence type="predicted"/>
<accession>A0ABV8S540</accession>